<dbReference type="FunFam" id="2.10.25.10:FF:000188">
    <property type="entry name" value="Laminin subunit gamma 2"/>
    <property type="match status" value="1"/>
</dbReference>
<keyword evidence="3" id="KW-1015">Disulfide bond</keyword>
<dbReference type="CDD" id="cd00055">
    <property type="entry name" value="EGF_Lam"/>
    <property type="match status" value="1"/>
</dbReference>
<dbReference type="GO" id="GO:0005604">
    <property type="term" value="C:basement membrane"/>
    <property type="evidence" value="ECO:0007669"/>
    <property type="project" value="UniProtKB-ARBA"/>
</dbReference>
<dbReference type="SUPFAM" id="SSF57196">
    <property type="entry name" value="EGF/Laminin"/>
    <property type="match status" value="1"/>
</dbReference>
<sequence length="114" mass="12101">MTQFTCEIASPGFFFPPVFFDPTAPILPETIVKPDPEKPDLYPAGPSHFNWTGGVHKCNCHGMSDRCDVVTGVCANCTGNTSGRDCGVCAVGFVGDPKLGKACVKCRCPTTEAE</sequence>
<reference evidence="7" key="1">
    <citation type="submission" date="2018-11" db="EMBL/GenBank/DDBJ databases">
        <authorList>
            <consortium name="Pathogen Informatics"/>
        </authorList>
    </citation>
    <scope>NUCLEOTIDE SEQUENCE</scope>
</reference>
<evidence type="ECO:0000256" key="2">
    <source>
        <dbReference type="ARBA" id="ARBA00022737"/>
    </source>
</evidence>
<evidence type="ECO:0000256" key="3">
    <source>
        <dbReference type="ARBA" id="ARBA00023157"/>
    </source>
</evidence>
<keyword evidence="5" id="KW-0424">Laminin EGF-like domain</keyword>
<evidence type="ECO:0000259" key="6">
    <source>
        <dbReference type="PROSITE" id="PS01248"/>
    </source>
</evidence>
<dbReference type="InterPro" id="IPR002049">
    <property type="entry name" value="LE_dom"/>
</dbReference>
<evidence type="ECO:0000313" key="8">
    <source>
        <dbReference type="Proteomes" id="UP000784294"/>
    </source>
</evidence>
<dbReference type="EMBL" id="CAAALY010020573">
    <property type="protein sequence ID" value="VEL14267.1"/>
    <property type="molecule type" value="Genomic_DNA"/>
</dbReference>
<keyword evidence="2" id="KW-0677">Repeat</keyword>
<evidence type="ECO:0000256" key="1">
    <source>
        <dbReference type="ARBA" id="ARBA00022729"/>
    </source>
</evidence>
<dbReference type="PROSITE" id="PS01248">
    <property type="entry name" value="EGF_LAM_1"/>
    <property type="match status" value="1"/>
</dbReference>
<keyword evidence="8" id="KW-1185">Reference proteome</keyword>
<name>A0A3S5CJV1_9PLAT</name>
<dbReference type="Gene3D" id="2.10.25.10">
    <property type="entry name" value="Laminin"/>
    <property type="match status" value="1"/>
</dbReference>
<evidence type="ECO:0000256" key="4">
    <source>
        <dbReference type="ARBA" id="ARBA00023180"/>
    </source>
</evidence>
<evidence type="ECO:0000313" key="7">
    <source>
        <dbReference type="EMBL" id="VEL14267.1"/>
    </source>
</evidence>
<dbReference type="SMART" id="SM00180">
    <property type="entry name" value="EGF_Lam"/>
    <property type="match status" value="1"/>
</dbReference>
<dbReference type="Proteomes" id="UP000784294">
    <property type="component" value="Unassembled WGS sequence"/>
</dbReference>
<feature type="domain" description="Laminin EGF-like" evidence="6">
    <location>
        <begin position="74"/>
        <end position="108"/>
    </location>
</feature>
<dbReference type="Pfam" id="PF24973">
    <property type="entry name" value="EGF_LMN_ATRN"/>
    <property type="match status" value="1"/>
</dbReference>
<accession>A0A3S5CJV1</accession>
<evidence type="ECO:0000256" key="5">
    <source>
        <dbReference type="ARBA" id="ARBA00023292"/>
    </source>
</evidence>
<dbReference type="InterPro" id="IPR056863">
    <property type="entry name" value="LMN_ATRN_NET-like_EGF"/>
</dbReference>
<comment type="caution">
    <text evidence="7">The sequence shown here is derived from an EMBL/GenBank/DDBJ whole genome shotgun (WGS) entry which is preliminary data.</text>
</comment>
<proteinExistence type="predicted"/>
<keyword evidence="4" id="KW-0325">Glycoprotein</keyword>
<organism evidence="7 8">
    <name type="scientific">Protopolystoma xenopodis</name>
    <dbReference type="NCBI Taxonomy" id="117903"/>
    <lineage>
        <taxon>Eukaryota</taxon>
        <taxon>Metazoa</taxon>
        <taxon>Spiralia</taxon>
        <taxon>Lophotrochozoa</taxon>
        <taxon>Platyhelminthes</taxon>
        <taxon>Monogenea</taxon>
        <taxon>Polyopisthocotylea</taxon>
        <taxon>Polystomatidea</taxon>
        <taxon>Polystomatidae</taxon>
        <taxon>Protopolystoma</taxon>
    </lineage>
</organism>
<gene>
    <name evidence="7" type="ORF">PXEA_LOCUS7707</name>
</gene>
<protein>
    <recommendedName>
        <fullName evidence="6">Laminin EGF-like domain-containing protein</fullName>
    </recommendedName>
</protein>
<dbReference type="OrthoDB" id="5985440at2759"/>
<keyword evidence="1" id="KW-0732">Signal</keyword>
<dbReference type="AlphaFoldDB" id="A0A3S5CJV1"/>